<organism evidence="2">
    <name type="scientific">Arundo donax</name>
    <name type="common">Giant reed</name>
    <name type="synonym">Donax arundinaceus</name>
    <dbReference type="NCBI Taxonomy" id="35708"/>
    <lineage>
        <taxon>Eukaryota</taxon>
        <taxon>Viridiplantae</taxon>
        <taxon>Streptophyta</taxon>
        <taxon>Embryophyta</taxon>
        <taxon>Tracheophyta</taxon>
        <taxon>Spermatophyta</taxon>
        <taxon>Magnoliopsida</taxon>
        <taxon>Liliopsida</taxon>
        <taxon>Poales</taxon>
        <taxon>Poaceae</taxon>
        <taxon>PACMAD clade</taxon>
        <taxon>Arundinoideae</taxon>
        <taxon>Arundineae</taxon>
        <taxon>Arundo</taxon>
    </lineage>
</organism>
<proteinExistence type="predicted"/>
<reference evidence="2" key="1">
    <citation type="submission" date="2014-09" db="EMBL/GenBank/DDBJ databases">
        <authorList>
            <person name="Magalhaes I.L.F."/>
            <person name="Oliveira U."/>
            <person name="Santos F.R."/>
            <person name="Vidigal T.H.D.A."/>
            <person name="Brescovit A.D."/>
            <person name="Santos A.J."/>
        </authorList>
    </citation>
    <scope>NUCLEOTIDE SEQUENCE</scope>
    <source>
        <tissue evidence="2">Shoot tissue taken approximately 20 cm above the soil surface</tissue>
    </source>
</reference>
<feature type="compositionally biased region" description="Polar residues" evidence="1">
    <location>
        <begin position="1"/>
        <end position="17"/>
    </location>
</feature>
<name>A0A0A9CTD2_ARUDO</name>
<feature type="region of interest" description="Disordered" evidence="1">
    <location>
        <begin position="1"/>
        <end position="78"/>
    </location>
</feature>
<accession>A0A0A9CTD2</accession>
<reference evidence="2" key="2">
    <citation type="journal article" date="2015" name="Data Brief">
        <title>Shoot transcriptome of the giant reed, Arundo donax.</title>
        <authorList>
            <person name="Barrero R.A."/>
            <person name="Guerrero F.D."/>
            <person name="Moolhuijzen P."/>
            <person name="Goolsby J.A."/>
            <person name="Tidwell J."/>
            <person name="Bellgard S.E."/>
            <person name="Bellgard M.I."/>
        </authorList>
    </citation>
    <scope>NUCLEOTIDE SEQUENCE</scope>
    <source>
        <tissue evidence="2">Shoot tissue taken approximately 20 cm above the soil surface</tissue>
    </source>
</reference>
<evidence type="ECO:0000256" key="1">
    <source>
        <dbReference type="SAM" id="MobiDB-lite"/>
    </source>
</evidence>
<feature type="compositionally biased region" description="Polar residues" evidence="1">
    <location>
        <begin position="50"/>
        <end position="69"/>
    </location>
</feature>
<protein>
    <submittedName>
        <fullName evidence="2">Uncharacterized protein</fullName>
    </submittedName>
</protein>
<sequence>MGSSPSRWLLASPSTARPGSRHSAAGRRPASALSERLSSWRPRAYAAAPSGSSPETEFPASESTRSSDALRSVAGKLPLRPFPERSRWRRCSTRPRSAGSVPESCALGRTRLITRDTVAASDALRPPRAPAAVAVPYDEAAAAVELPSPDADVTFTAAAAASGGCWNPAQTTPFQSHGAALL</sequence>
<evidence type="ECO:0000313" key="2">
    <source>
        <dbReference type="EMBL" id="JAD77678.1"/>
    </source>
</evidence>
<dbReference type="AlphaFoldDB" id="A0A0A9CTD2"/>
<dbReference type="EMBL" id="GBRH01220217">
    <property type="protein sequence ID" value="JAD77678.1"/>
    <property type="molecule type" value="Transcribed_RNA"/>
</dbReference>